<evidence type="ECO:0000313" key="4">
    <source>
        <dbReference type="EMBL" id="KAL0059446.1"/>
    </source>
</evidence>
<dbReference type="SUPFAM" id="SSF51735">
    <property type="entry name" value="NAD(P)-binding Rossmann-fold domains"/>
    <property type="match status" value="1"/>
</dbReference>
<accession>A0ABR2ZES7</accession>
<name>A0ABR2ZES7_9AGAR</name>
<evidence type="ECO:0000256" key="2">
    <source>
        <dbReference type="ARBA" id="ARBA00023002"/>
    </source>
</evidence>
<keyword evidence="2" id="KW-0560">Oxidoreductase</keyword>
<organism evidence="4 5">
    <name type="scientific">Marasmius tenuissimus</name>
    <dbReference type="NCBI Taxonomy" id="585030"/>
    <lineage>
        <taxon>Eukaryota</taxon>
        <taxon>Fungi</taxon>
        <taxon>Dikarya</taxon>
        <taxon>Basidiomycota</taxon>
        <taxon>Agaricomycotina</taxon>
        <taxon>Agaricomycetes</taxon>
        <taxon>Agaricomycetidae</taxon>
        <taxon>Agaricales</taxon>
        <taxon>Marasmiineae</taxon>
        <taxon>Marasmiaceae</taxon>
        <taxon>Marasmius</taxon>
    </lineage>
</organism>
<proteinExistence type="inferred from homology"/>
<dbReference type="Pfam" id="PF00106">
    <property type="entry name" value="adh_short"/>
    <property type="match status" value="1"/>
</dbReference>
<dbReference type="InterPro" id="IPR036291">
    <property type="entry name" value="NAD(P)-bd_dom_sf"/>
</dbReference>
<evidence type="ECO:0000313" key="5">
    <source>
        <dbReference type="Proteomes" id="UP001437256"/>
    </source>
</evidence>
<gene>
    <name evidence="4" type="primary">BLI4</name>
    <name evidence="4" type="ORF">AAF712_013790</name>
</gene>
<reference evidence="4 5" key="1">
    <citation type="submission" date="2024-05" db="EMBL/GenBank/DDBJ databases">
        <title>A draft genome resource for the thread blight pathogen Marasmius tenuissimus strain MS-2.</title>
        <authorList>
            <person name="Yulfo-Soto G.E."/>
            <person name="Baruah I.K."/>
            <person name="Amoako-Attah I."/>
            <person name="Bukari Y."/>
            <person name="Meinhardt L.W."/>
            <person name="Bailey B.A."/>
            <person name="Cohen S.P."/>
        </authorList>
    </citation>
    <scope>NUCLEOTIDE SEQUENCE [LARGE SCALE GENOMIC DNA]</scope>
    <source>
        <strain evidence="4 5">MS-2</strain>
    </source>
</reference>
<dbReference type="Gene3D" id="3.40.50.720">
    <property type="entry name" value="NAD(P)-binding Rossmann-like Domain"/>
    <property type="match status" value="1"/>
</dbReference>
<keyword evidence="5" id="KW-1185">Reference proteome</keyword>
<comment type="caution">
    <text evidence="4">The sequence shown here is derived from an EMBL/GenBank/DDBJ whole genome shotgun (WGS) entry which is preliminary data.</text>
</comment>
<dbReference type="PANTHER" id="PTHR24320:SF33">
    <property type="entry name" value="OXIDOREDUCTASE BLI-4, MITOCHONDRIAL-RELATED"/>
    <property type="match status" value="1"/>
</dbReference>
<sequence length="356" mass="39094">MNIINTVKVCRRLSSLLNQYRLSLQDGLAQNLGGVAHRAGSTQFSLDNDVPDLSGKVAIVTGGSEGIGYGATHTFLKHNISKLYILSLSEETVQGAQNAIAQDLGQEAADRTVWKQCDMGDWKRVKEVADEILRDNDRLDILVNNAGRGIMTYELTDYGVDRHMAVNHFGHAILTSRLLPLLRKTAKNGDTVRISLQASNLHHSAPSDTRFESLEELNRDLGPNPLYGRSKLAAILYARWFARNVTEAGHPNLVMNATHPGIVNTHMSKAEIHEPYPLGGYAMSHGLEPFKKDQFEGATSTVYAATVADRSGQYINPPATPEPGSKPSQDEKLGDSLMELTRRVIKEKTGEEIILA</sequence>
<dbReference type="InterPro" id="IPR002347">
    <property type="entry name" value="SDR_fam"/>
</dbReference>
<comment type="similarity">
    <text evidence="1">Belongs to the short-chain dehydrogenases/reductases (SDR) family.</text>
</comment>
<dbReference type="PRINTS" id="PR00081">
    <property type="entry name" value="GDHRDH"/>
</dbReference>
<evidence type="ECO:0000256" key="1">
    <source>
        <dbReference type="ARBA" id="ARBA00006484"/>
    </source>
</evidence>
<dbReference type="EMBL" id="JBBXMP010000226">
    <property type="protein sequence ID" value="KAL0059446.1"/>
    <property type="molecule type" value="Genomic_DNA"/>
</dbReference>
<evidence type="ECO:0000256" key="3">
    <source>
        <dbReference type="SAM" id="MobiDB-lite"/>
    </source>
</evidence>
<dbReference type="Proteomes" id="UP001437256">
    <property type="component" value="Unassembled WGS sequence"/>
</dbReference>
<feature type="region of interest" description="Disordered" evidence="3">
    <location>
        <begin position="312"/>
        <end position="336"/>
    </location>
</feature>
<dbReference type="PANTHER" id="PTHR24320">
    <property type="entry name" value="RETINOL DEHYDROGENASE"/>
    <property type="match status" value="1"/>
</dbReference>
<protein>
    <submittedName>
        <fullName evidence="4">Oxidoreductase bli-4, mitochondrial</fullName>
    </submittedName>
</protein>